<protein>
    <submittedName>
        <fullName evidence="5">MerR family transcriptional regulator</fullName>
    </submittedName>
</protein>
<comment type="caution">
    <text evidence="5">The sequence shown here is derived from an EMBL/GenBank/DDBJ whole genome shotgun (WGS) entry which is preliminary data.</text>
</comment>
<dbReference type="InterPro" id="IPR000551">
    <property type="entry name" value="MerR-type_HTH_dom"/>
</dbReference>
<name>A0ABW7GQD8_9BURK</name>
<evidence type="ECO:0000313" key="5">
    <source>
        <dbReference type="EMBL" id="MFG6464197.1"/>
    </source>
</evidence>
<keyword evidence="2" id="KW-0238">DNA-binding</keyword>
<evidence type="ECO:0000256" key="1">
    <source>
        <dbReference type="ARBA" id="ARBA00023015"/>
    </source>
</evidence>
<sequence length="124" mass="13511">MQIGTLSERTGLSRDSLRFYEKRGLLQARRSANGYRDYPEEAVQWLGYVRTAQQLGFTLAEIAADLPLLTQGEDAGPALRATLARKLADIDARIAALQGLRGELATRLAETPQTGASCPLRPLA</sequence>
<dbReference type="PANTHER" id="PTHR30204:SF94">
    <property type="entry name" value="HEAVY METAL-DEPENDENT TRANSCRIPTIONAL REGULATOR HI_0293-RELATED"/>
    <property type="match status" value="1"/>
</dbReference>
<dbReference type="Pfam" id="PF13411">
    <property type="entry name" value="MerR_1"/>
    <property type="match status" value="1"/>
</dbReference>
<dbReference type="RefSeq" id="WP_394513536.1">
    <property type="nucleotide sequence ID" value="NZ_JBIGHX010000009.1"/>
</dbReference>
<dbReference type="PANTHER" id="PTHR30204">
    <property type="entry name" value="REDOX-CYCLING DRUG-SENSING TRANSCRIPTIONAL ACTIVATOR SOXR"/>
    <property type="match status" value="1"/>
</dbReference>
<proteinExistence type="predicted"/>
<evidence type="ECO:0000259" key="4">
    <source>
        <dbReference type="PROSITE" id="PS50937"/>
    </source>
</evidence>
<dbReference type="PRINTS" id="PR00040">
    <property type="entry name" value="HTHMERR"/>
</dbReference>
<keyword evidence="1" id="KW-0805">Transcription regulation</keyword>
<accession>A0ABW7GQD8</accession>
<dbReference type="Proteomes" id="UP001606302">
    <property type="component" value="Unassembled WGS sequence"/>
</dbReference>
<dbReference type="PROSITE" id="PS00552">
    <property type="entry name" value="HTH_MERR_1"/>
    <property type="match status" value="1"/>
</dbReference>
<reference evidence="5 6" key="1">
    <citation type="submission" date="2024-08" db="EMBL/GenBank/DDBJ databases">
        <authorList>
            <person name="Lu H."/>
        </authorList>
    </citation>
    <scope>NUCLEOTIDE SEQUENCE [LARGE SCALE GENOMIC DNA]</scope>
    <source>
        <strain evidence="5 6">DXS20W</strain>
    </source>
</reference>
<evidence type="ECO:0000256" key="3">
    <source>
        <dbReference type="ARBA" id="ARBA00023163"/>
    </source>
</evidence>
<dbReference type="EMBL" id="JBIGHX010000009">
    <property type="protein sequence ID" value="MFG6464197.1"/>
    <property type="molecule type" value="Genomic_DNA"/>
</dbReference>
<dbReference type="Gene3D" id="1.10.1660.10">
    <property type="match status" value="1"/>
</dbReference>
<keyword evidence="3" id="KW-0804">Transcription</keyword>
<dbReference type="InterPro" id="IPR009061">
    <property type="entry name" value="DNA-bd_dom_put_sf"/>
</dbReference>
<organism evidence="5 6">
    <name type="scientific">Pelomonas lactea</name>
    <dbReference type="NCBI Taxonomy" id="3299030"/>
    <lineage>
        <taxon>Bacteria</taxon>
        <taxon>Pseudomonadati</taxon>
        <taxon>Pseudomonadota</taxon>
        <taxon>Betaproteobacteria</taxon>
        <taxon>Burkholderiales</taxon>
        <taxon>Sphaerotilaceae</taxon>
        <taxon>Roseateles</taxon>
    </lineage>
</organism>
<dbReference type="SUPFAM" id="SSF46955">
    <property type="entry name" value="Putative DNA-binding domain"/>
    <property type="match status" value="1"/>
</dbReference>
<keyword evidence="6" id="KW-1185">Reference proteome</keyword>
<feature type="domain" description="HTH merR-type" evidence="4">
    <location>
        <begin position="1"/>
        <end position="68"/>
    </location>
</feature>
<evidence type="ECO:0000256" key="2">
    <source>
        <dbReference type="ARBA" id="ARBA00023125"/>
    </source>
</evidence>
<evidence type="ECO:0000313" key="6">
    <source>
        <dbReference type="Proteomes" id="UP001606302"/>
    </source>
</evidence>
<dbReference type="SMART" id="SM00422">
    <property type="entry name" value="HTH_MERR"/>
    <property type="match status" value="1"/>
</dbReference>
<dbReference type="InterPro" id="IPR047057">
    <property type="entry name" value="MerR_fam"/>
</dbReference>
<dbReference type="PROSITE" id="PS50937">
    <property type="entry name" value="HTH_MERR_2"/>
    <property type="match status" value="1"/>
</dbReference>
<gene>
    <name evidence="5" type="ORF">ACG04Q_21695</name>
</gene>